<evidence type="ECO:0000313" key="4">
    <source>
        <dbReference type="Proteomes" id="UP001521785"/>
    </source>
</evidence>
<accession>A0ABR3RDH9</accession>
<dbReference type="EMBL" id="JAKJXO020000007">
    <property type="protein sequence ID" value="KAL1602496.1"/>
    <property type="molecule type" value="Genomic_DNA"/>
</dbReference>
<reference evidence="3 4" key="1">
    <citation type="submission" date="2024-02" db="EMBL/GenBank/DDBJ databases">
        <title>De novo assembly and annotation of 12 fungi associated with fruit tree decline syndrome in Ontario, Canada.</title>
        <authorList>
            <person name="Sulman M."/>
            <person name="Ellouze W."/>
            <person name="Ilyukhin E."/>
        </authorList>
    </citation>
    <scope>NUCLEOTIDE SEQUENCE [LARGE SCALE GENOMIC DNA]</scope>
    <source>
        <strain evidence="3 4">M42-189</strain>
    </source>
</reference>
<feature type="domain" description="DUF6594" evidence="2">
    <location>
        <begin position="22"/>
        <end position="305"/>
    </location>
</feature>
<comment type="caution">
    <text evidence="3">The sequence shown here is derived from an EMBL/GenBank/DDBJ whole genome shotgun (WGS) entry which is preliminary data.</text>
</comment>
<name>A0ABR3RDH9_9PLEO</name>
<proteinExistence type="predicted"/>
<gene>
    <name evidence="3" type="ORF">SLS60_005912</name>
</gene>
<dbReference type="PANTHER" id="PTHR34502:SF4">
    <property type="entry name" value="DUF6594 DOMAIN-CONTAINING PROTEIN"/>
    <property type="match status" value="1"/>
</dbReference>
<feature type="transmembrane region" description="Helical" evidence="1">
    <location>
        <begin position="266"/>
        <end position="285"/>
    </location>
</feature>
<protein>
    <recommendedName>
        <fullName evidence="2">DUF6594 domain-containing protein</fullName>
    </recommendedName>
</protein>
<dbReference type="Pfam" id="PF20237">
    <property type="entry name" value="DUF6594"/>
    <property type="match status" value="1"/>
</dbReference>
<feature type="transmembrane region" description="Helical" evidence="1">
    <location>
        <begin position="297"/>
        <end position="315"/>
    </location>
</feature>
<sequence>MSSSSQKKPGRSQDPERLDGIPLLSTFMATDEDAAIFRNFTRLGVRNLLHLQNRLNELEANLDMMDKEDAKELELNAYLRRGARAYDSIRDAAAQYEMCLKGGGEDITRNSCLDTVFLKQCYERVKIHEEIATVLHQYRRATIDEHQIRSLPKPSQSALATFKRYFKAGGSILIGHDKKVIQNDEDLIALGAPSEDDRLSRLVRYSCGYCLQSRKSPNPIHHPDIFYFPPRRVQILSYTITAILCGILLVGAMICLSLLDERSWKLRIALVALFTFLFAAFIALLTNARRAEVFGSTAAYAAVLVVYMSAGFGAGGRTGSM</sequence>
<feature type="transmembrane region" description="Helical" evidence="1">
    <location>
        <begin position="235"/>
        <end position="259"/>
    </location>
</feature>
<keyword evidence="4" id="KW-1185">Reference proteome</keyword>
<keyword evidence="1" id="KW-1133">Transmembrane helix</keyword>
<evidence type="ECO:0000259" key="2">
    <source>
        <dbReference type="Pfam" id="PF20237"/>
    </source>
</evidence>
<evidence type="ECO:0000313" key="3">
    <source>
        <dbReference type="EMBL" id="KAL1602496.1"/>
    </source>
</evidence>
<keyword evidence="1" id="KW-0812">Transmembrane</keyword>
<dbReference type="Proteomes" id="UP001521785">
    <property type="component" value="Unassembled WGS sequence"/>
</dbReference>
<dbReference type="PANTHER" id="PTHR34502">
    <property type="entry name" value="DUF6594 DOMAIN-CONTAINING PROTEIN-RELATED"/>
    <property type="match status" value="1"/>
</dbReference>
<keyword evidence="1" id="KW-0472">Membrane</keyword>
<dbReference type="InterPro" id="IPR046529">
    <property type="entry name" value="DUF6594"/>
</dbReference>
<organism evidence="3 4">
    <name type="scientific">Paraconiothyrium brasiliense</name>
    <dbReference type="NCBI Taxonomy" id="300254"/>
    <lineage>
        <taxon>Eukaryota</taxon>
        <taxon>Fungi</taxon>
        <taxon>Dikarya</taxon>
        <taxon>Ascomycota</taxon>
        <taxon>Pezizomycotina</taxon>
        <taxon>Dothideomycetes</taxon>
        <taxon>Pleosporomycetidae</taxon>
        <taxon>Pleosporales</taxon>
        <taxon>Massarineae</taxon>
        <taxon>Didymosphaeriaceae</taxon>
        <taxon>Paraconiothyrium</taxon>
    </lineage>
</organism>
<evidence type="ECO:0000256" key="1">
    <source>
        <dbReference type="SAM" id="Phobius"/>
    </source>
</evidence>